<sequence>MKNLFDIRFTARDRRVDDEVLLAEQADGLEEVVKAEGVSNREHTPEPTWLQTTSQWIPAWRSQARDIYLRWSVADRALRSARLACTTMPDPYDIAGIRPGEAGYQRRPLVSWSPSEAETAHEQAIDMVARLTLRNLVDMIEQSILQAHEIMLLSHPHALLEQPDAKGLKRLYERRLDNPDAWRKSWTKFIAKWRRDRSPNEISNVVQRYWTEARLFLPVGYEPSTLDQVNAFMAVILAVRDHIANRSKHVDAKLAELSTQIDSPGFSYNRGDVFEVRGAQMELIEAFYAEYLEMLSLTLKAKPVVQS</sequence>
<organism evidence="1 2">
    <name type="scientific">Roseovarius litoreus</name>
    <dbReference type="NCBI Taxonomy" id="1155722"/>
    <lineage>
        <taxon>Bacteria</taxon>
        <taxon>Pseudomonadati</taxon>
        <taxon>Pseudomonadota</taxon>
        <taxon>Alphaproteobacteria</taxon>
        <taxon>Rhodobacterales</taxon>
        <taxon>Roseobacteraceae</taxon>
        <taxon>Roseovarius</taxon>
    </lineage>
</organism>
<keyword evidence="2" id="KW-1185">Reference proteome</keyword>
<dbReference type="EMBL" id="FRCB01000012">
    <property type="protein sequence ID" value="SHM70296.1"/>
    <property type="molecule type" value="Genomic_DNA"/>
</dbReference>
<dbReference type="RefSeq" id="WP_149780813.1">
    <property type="nucleotide sequence ID" value="NZ_FRCB01000012.1"/>
</dbReference>
<evidence type="ECO:0000313" key="1">
    <source>
        <dbReference type="EMBL" id="SHM70296.1"/>
    </source>
</evidence>
<protein>
    <submittedName>
        <fullName evidence="1">Uncharacterized protein</fullName>
    </submittedName>
</protein>
<dbReference type="Proteomes" id="UP000322545">
    <property type="component" value="Unassembled WGS sequence"/>
</dbReference>
<gene>
    <name evidence="1" type="ORF">SAMN05443432_11263</name>
</gene>
<proteinExistence type="predicted"/>
<evidence type="ECO:0000313" key="2">
    <source>
        <dbReference type="Proteomes" id="UP000322545"/>
    </source>
</evidence>
<accession>A0A1M7KXP5</accession>
<dbReference type="AlphaFoldDB" id="A0A1M7KXP5"/>
<reference evidence="1 2" key="1">
    <citation type="submission" date="2016-11" db="EMBL/GenBank/DDBJ databases">
        <authorList>
            <person name="Varghese N."/>
            <person name="Submissions S."/>
        </authorList>
    </citation>
    <scope>NUCLEOTIDE SEQUENCE [LARGE SCALE GENOMIC DNA]</scope>
    <source>
        <strain evidence="1 2">DSM 28249</strain>
    </source>
</reference>
<name>A0A1M7KXP5_9RHOB</name>